<evidence type="ECO:0000313" key="14">
    <source>
        <dbReference type="Proteomes" id="UP000661507"/>
    </source>
</evidence>
<dbReference type="EMBL" id="BMKW01000006">
    <property type="protein sequence ID" value="GGJ19539.1"/>
    <property type="molecule type" value="Genomic_DNA"/>
</dbReference>
<feature type="compositionally biased region" description="Pro residues" evidence="7">
    <location>
        <begin position="123"/>
        <end position="132"/>
    </location>
</feature>
<comment type="similarity">
    <text evidence="2">Belongs to the MscS (TC 1.A.23) family.</text>
</comment>
<accession>A0A917NRU7</accession>
<dbReference type="InterPro" id="IPR057485">
    <property type="entry name" value="YbiO-like_TM1"/>
</dbReference>
<evidence type="ECO:0000256" key="1">
    <source>
        <dbReference type="ARBA" id="ARBA00004651"/>
    </source>
</evidence>
<keyword evidence="4 8" id="KW-0812">Transmembrane</keyword>
<dbReference type="Pfam" id="PF00924">
    <property type="entry name" value="MS_channel_2nd"/>
    <property type="match status" value="1"/>
</dbReference>
<dbReference type="Gene3D" id="1.10.287.1260">
    <property type="match status" value="1"/>
</dbReference>
<evidence type="ECO:0000259" key="10">
    <source>
        <dbReference type="Pfam" id="PF21082"/>
    </source>
</evidence>
<feature type="domain" description="Mechanosensitive ion channel MscS C-terminal" evidence="10">
    <location>
        <begin position="786"/>
        <end position="873"/>
    </location>
</feature>
<name>A0A917NRU7_9PROT</name>
<dbReference type="Gene3D" id="2.30.30.60">
    <property type="match status" value="1"/>
</dbReference>
<evidence type="ECO:0000259" key="11">
    <source>
        <dbReference type="Pfam" id="PF21088"/>
    </source>
</evidence>
<dbReference type="SUPFAM" id="SSF50182">
    <property type="entry name" value="Sm-like ribonucleoproteins"/>
    <property type="match status" value="1"/>
</dbReference>
<keyword evidence="5 8" id="KW-1133">Transmembrane helix</keyword>
<keyword evidence="6 8" id="KW-0472">Membrane</keyword>
<evidence type="ECO:0000256" key="2">
    <source>
        <dbReference type="ARBA" id="ARBA00008017"/>
    </source>
</evidence>
<keyword evidence="3" id="KW-1003">Cell membrane</keyword>
<feature type="transmembrane region" description="Helical" evidence="8">
    <location>
        <begin position="447"/>
        <end position="465"/>
    </location>
</feature>
<feature type="transmembrane region" description="Helical" evidence="8">
    <location>
        <begin position="289"/>
        <end position="308"/>
    </location>
</feature>
<evidence type="ECO:0000256" key="3">
    <source>
        <dbReference type="ARBA" id="ARBA00022475"/>
    </source>
</evidence>
<protein>
    <recommendedName>
        <fullName evidence="15">Mechanosensitive ion channel</fullName>
    </recommendedName>
</protein>
<dbReference type="InterPro" id="IPR011066">
    <property type="entry name" value="MscS_channel_C_sf"/>
</dbReference>
<dbReference type="SUPFAM" id="SSF82689">
    <property type="entry name" value="Mechanosensitive channel protein MscS (YggB), C-terminal domain"/>
    <property type="match status" value="1"/>
</dbReference>
<dbReference type="InterPro" id="IPR023408">
    <property type="entry name" value="MscS_beta-dom_sf"/>
</dbReference>
<dbReference type="GO" id="GO:0005886">
    <property type="term" value="C:plasma membrane"/>
    <property type="evidence" value="ECO:0007669"/>
    <property type="project" value="UniProtKB-SubCell"/>
</dbReference>
<dbReference type="PANTHER" id="PTHR30460:SF0">
    <property type="entry name" value="MODERATE CONDUCTANCE MECHANOSENSITIVE CHANNEL YBIO"/>
    <property type="match status" value="1"/>
</dbReference>
<feature type="transmembrane region" description="Helical" evidence="8">
    <location>
        <begin position="620"/>
        <end position="645"/>
    </location>
</feature>
<dbReference type="AlphaFoldDB" id="A0A917NRU7"/>
<dbReference type="InterPro" id="IPR006685">
    <property type="entry name" value="MscS_channel_2nd"/>
</dbReference>
<dbReference type="InterPro" id="IPR049142">
    <property type="entry name" value="MS_channel_1st"/>
</dbReference>
<proteinExistence type="inferred from homology"/>
<feature type="transmembrane region" description="Helical" evidence="8">
    <location>
        <begin position="411"/>
        <end position="432"/>
    </location>
</feature>
<dbReference type="Pfam" id="PF21088">
    <property type="entry name" value="MS_channel_1st"/>
    <property type="match status" value="1"/>
</dbReference>
<feature type="region of interest" description="Disordered" evidence="7">
    <location>
        <begin position="113"/>
        <end position="156"/>
    </location>
</feature>
<feature type="domain" description="Mechanosensitive ion channel transmembrane helices 2/3" evidence="11">
    <location>
        <begin position="675"/>
        <end position="714"/>
    </location>
</feature>
<feature type="compositionally biased region" description="Low complexity" evidence="7">
    <location>
        <begin position="133"/>
        <end position="155"/>
    </location>
</feature>
<organism evidence="13 14">
    <name type="scientific">Neoroseomonas lacus</name>
    <dbReference type="NCBI Taxonomy" id="287609"/>
    <lineage>
        <taxon>Bacteria</taxon>
        <taxon>Pseudomonadati</taxon>
        <taxon>Pseudomonadota</taxon>
        <taxon>Alphaproteobacteria</taxon>
        <taxon>Acetobacterales</taxon>
        <taxon>Acetobacteraceae</taxon>
        <taxon>Neoroseomonas</taxon>
    </lineage>
</organism>
<feature type="transmembrane region" description="Helical" evidence="8">
    <location>
        <begin position="666"/>
        <end position="689"/>
    </location>
</feature>
<feature type="transmembrane region" description="Helical" evidence="8">
    <location>
        <begin position="503"/>
        <end position="521"/>
    </location>
</feature>
<dbReference type="SUPFAM" id="SSF82861">
    <property type="entry name" value="Mechanosensitive channel protein MscS (YggB), transmembrane region"/>
    <property type="match status" value="1"/>
</dbReference>
<reference evidence="13" key="2">
    <citation type="submission" date="2020-09" db="EMBL/GenBank/DDBJ databases">
        <authorList>
            <person name="Sun Q."/>
            <person name="Zhou Y."/>
        </authorList>
    </citation>
    <scope>NUCLEOTIDE SEQUENCE</scope>
    <source>
        <strain evidence="13">CGMCC 1.3617</strain>
    </source>
</reference>
<dbReference type="InterPro" id="IPR011014">
    <property type="entry name" value="MscS_channel_TM-2"/>
</dbReference>
<evidence type="ECO:0000313" key="13">
    <source>
        <dbReference type="EMBL" id="GGJ19539.1"/>
    </source>
</evidence>
<dbReference type="Pfam" id="PF25392">
    <property type="entry name" value="MS_channel_TM1"/>
    <property type="match status" value="1"/>
</dbReference>
<comment type="subcellular location">
    <subcellularLocation>
        <location evidence="1">Cell membrane</location>
        <topology evidence="1">Multi-pass membrane protein</topology>
    </subcellularLocation>
</comment>
<evidence type="ECO:0000256" key="7">
    <source>
        <dbReference type="SAM" id="MobiDB-lite"/>
    </source>
</evidence>
<evidence type="ECO:0000256" key="6">
    <source>
        <dbReference type="ARBA" id="ARBA00023136"/>
    </source>
</evidence>
<evidence type="ECO:0000259" key="9">
    <source>
        <dbReference type="Pfam" id="PF00924"/>
    </source>
</evidence>
<dbReference type="PANTHER" id="PTHR30460">
    <property type="entry name" value="MODERATE CONDUCTANCE MECHANOSENSITIVE CHANNEL YBIO"/>
    <property type="match status" value="1"/>
</dbReference>
<feature type="domain" description="Mechanosensitive ion channel MscS" evidence="9">
    <location>
        <begin position="715"/>
        <end position="780"/>
    </location>
</feature>
<evidence type="ECO:0000256" key="8">
    <source>
        <dbReference type="SAM" id="Phobius"/>
    </source>
</evidence>
<feature type="transmembrane region" description="Helical" evidence="8">
    <location>
        <begin position="582"/>
        <end position="600"/>
    </location>
</feature>
<feature type="compositionally biased region" description="Low complexity" evidence="7">
    <location>
        <begin position="113"/>
        <end position="122"/>
    </location>
</feature>
<feature type="compositionally biased region" description="Basic and acidic residues" evidence="7">
    <location>
        <begin position="18"/>
        <end position="34"/>
    </location>
</feature>
<evidence type="ECO:0000256" key="5">
    <source>
        <dbReference type="ARBA" id="ARBA00022989"/>
    </source>
</evidence>
<dbReference type="InterPro" id="IPR010920">
    <property type="entry name" value="LSM_dom_sf"/>
</dbReference>
<keyword evidence="14" id="KW-1185">Reference proteome</keyword>
<dbReference type="InterPro" id="IPR049278">
    <property type="entry name" value="MS_channel_C"/>
</dbReference>
<feature type="transmembrane region" description="Helical" evidence="8">
    <location>
        <begin position="695"/>
        <end position="717"/>
    </location>
</feature>
<dbReference type="Gene3D" id="3.30.70.100">
    <property type="match status" value="1"/>
</dbReference>
<sequence length="900" mass="96878">MDAGQCRRNARFRGYGRGQDRDGEENAHAGEMHAKQGKHHGPDGWGVFHAAPQCWTERDDAATGAARLDLGRRYGVPAGMNGLMRPLLAFLCLLLLASAGRLAAQSPVDAPEPLPAVEAPAAPSAPRPPRQPTAPRNATPAPAAQPATAATAVPTGSEAERLLRLLQDDTRRAELIRTLQGLSAATGGAAAPMPAAAPATVPATAPVPAATPAPAATPEAPAATPPVSEALLAPNTLGAQLLQGASQRLTALSEQLVATVRTIADLPSLFAWLSSMARDPVTQYRVVDAAWKLLLVLSLGLLAEWFAARALARARDRLDSRAPEEGVAYSRLRRIPLVVGRLGLDLLPIAAFAVVSYGLIGAVQPLPTTELVLLTVNNAYMASRAVMVASRMALSPASPMLRLLPVGDETAAYITIWLRRITVVMVVGYAVAEAGLQFGLPWTAYDSILRVCALLVTMFLVIVILQNRTAVSDVLRAPELPEGATPDATRRLLRVARDRAAEVWHFIAIAWLIAAWGVWALEIQGGFWRLIRVSLLTLLVLGGARLMDIAIRRAIDRAFRITPDLARRYQGLEARANRYLPVLKGIFSFFIGGISLLLLLEVWGLDAFSWFGQGSLGSRLIGSIASMSFTILVAMAAWEATNAAIERHLAHLSRDAKAARSARVRTLLPMLRTALMITILIVVAFIFLTEIGVNVAPLIAGAGVVGIAIGFGSQTLVRDVITGIFLLFEDAVAVGDVVQVGGLSGVVEQLSIRSIKLRAQDGSLHIIPFSAVTTVTNMTRDFAFAVLDISIGYGEDTDRVTDVLRSVAAEIREDVKWRPVIRDDLDILGVERLGDSGVVMRIRLKTDPSQRWAVAREMNRRIKRRFDELGIEIPYPHQKLVMERPQERHPAEVVAGPETA</sequence>
<dbReference type="GO" id="GO:0008381">
    <property type="term" value="F:mechanosensitive monoatomic ion channel activity"/>
    <property type="evidence" value="ECO:0007669"/>
    <property type="project" value="InterPro"/>
</dbReference>
<dbReference type="Proteomes" id="UP000661507">
    <property type="component" value="Unassembled WGS sequence"/>
</dbReference>
<dbReference type="InterPro" id="IPR045276">
    <property type="entry name" value="YbiO_bact"/>
</dbReference>
<evidence type="ECO:0000256" key="4">
    <source>
        <dbReference type="ARBA" id="ARBA00022692"/>
    </source>
</evidence>
<dbReference type="Pfam" id="PF21082">
    <property type="entry name" value="MS_channel_3rd"/>
    <property type="match status" value="1"/>
</dbReference>
<feature type="transmembrane region" description="Helical" evidence="8">
    <location>
        <begin position="527"/>
        <end position="547"/>
    </location>
</feature>
<reference evidence="13" key="1">
    <citation type="journal article" date="2014" name="Int. J. Syst. Evol. Microbiol.">
        <title>Complete genome sequence of Corynebacterium casei LMG S-19264T (=DSM 44701T), isolated from a smear-ripened cheese.</title>
        <authorList>
            <consortium name="US DOE Joint Genome Institute (JGI-PGF)"/>
            <person name="Walter F."/>
            <person name="Albersmeier A."/>
            <person name="Kalinowski J."/>
            <person name="Ruckert C."/>
        </authorList>
    </citation>
    <scope>NUCLEOTIDE SEQUENCE</scope>
    <source>
        <strain evidence="13">CGMCC 1.3617</strain>
    </source>
</reference>
<feature type="domain" description="Moderate conductance mechanosensitive channel YbiO-like transmembrane helix 1" evidence="12">
    <location>
        <begin position="534"/>
        <end position="610"/>
    </location>
</feature>
<gene>
    <name evidence="13" type="ORF">GCM10011320_28560</name>
</gene>
<evidence type="ECO:0008006" key="15">
    <source>
        <dbReference type="Google" id="ProtNLM"/>
    </source>
</evidence>
<feature type="region of interest" description="Disordered" evidence="7">
    <location>
        <begin position="11"/>
        <end position="45"/>
    </location>
</feature>
<evidence type="ECO:0000259" key="12">
    <source>
        <dbReference type="Pfam" id="PF25392"/>
    </source>
</evidence>
<comment type="caution">
    <text evidence="13">The sequence shown here is derived from an EMBL/GenBank/DDBJ whole genome shotgun (WGS) entry which is preliminary data.</text>
</comment>